<evidence type="ECO:0000313" key="1">
    <source>
        <dbReference type="EMBL" id="KAK9420102.1"/>
    </source>
</evidence>
<dbReference type="Gene3D" id="3.30.70.250">
    <property type="entry name" value="Malonyl-CoA ACP transacylase, ACP-binding"/>
    <property type="match status" value="1"/>
</dbReference>
<protein>
    <submittedName>
        <fullName evidence="1">S-adenosyl-L-methionine-dependent N-methyltransferase</fullName>
    </submittedName>
</protein>
<comment type="caution">
    <text evidence="1">The sequence shown here is derived from an EMBL/GenBank/DDBJ whole genome shotgun (WGS) entry which is preliminary data.</text>
</comment>
<dbReference type="EMBL" id="JARVKF010000264">
    <property type="protein sequence ID" value="KAK9420102.1"/>
    <property type="molecule type" value="Genomic_DNA"/>
</dbReference>
<dbReference type="InterPro" id="IPR016036">
    <property type="entry name" value="Malonyl_transacylase_ACP-bd"/>
</dbReference>
<dbReference type="Proteomes" id="UP001408356">
    <property type="component" value="Unassembled WGS sequence"/>
</dbReference>
<evidence type="ECO:0000313" key="2">
    <source>
        <dbReference type="Proteomes" id="UP001408356"/>
    </source>
</evidence>
<feature type="non-terminal residue" evidence="1">
    <location>
        <position position="62"/>
    </location>
</feature>
<keyword evidence="2" id="KW-1185">Reference proteome</keyword>
<accession>A0ABR2UZU7</accession>
<organism evidence="1 2">
    <name type="scientific">Seiridium unicorne</name>
    <dbReference type="NCBI Taxonomy" id="138068"/>
    <lineage>
        <taxon>Eukaryota</taxon>
        <taxon>Fungi</taxon>
        <taxon>Dikarya</taxon>
        <taxon>Ascomycota</taxon>
        <taxon>Pezizomycotina</taxon>
        <taxon>Sordariomycetes</taxon>
        <taxon>Xylariomycetidae</taxon>
        <taxon>Amphisphaeriales</taxon>
        <taxon>Sporocadaceae</taxon>
        <taxon>Seiridium</taxon>
    </lineage>
</organism>
<reference evidence="1 2" key="1">
    <citation type="journal article" date="2024" name="J. Plant Pathol.">
        <title>Sequence and assembly of the genome of Seiridium unicorne, isolate CBS 538.82, causal agent of cypress canker disease.</title>
        <authorList>
            <person name="Scali E."/>
            <person name="Rocca G.D."/>
            <person name="Danti R."/>
            <person name="Garbelotto M."/>
            <person name="Barberini S."/>
            <person name="Baroncelli R."/>
            <person name="Emiliani G."/>
        </authorList>
    </citation>
    <scope>NUCLEOTIDE SEQUENCE [LARGE SCALE GENOMIC DNA]</scope>
    <source>
        <strain evidence="1 2">BM-138-508</strain>
    </source>
</reference>
<name>A0ABR2UZU7_9PEZI</name>
<sequence length="62" mass="6944">MRDAWRGERGSMLSVECESEKLEATIELINREDDVHLSVACYNGPRSFVVAGDSLSIDRAEE</sequence>
<dbReference type="SUPFAM" id="SSF55048">
    <property type="entry name" value="Probable ACP-binding domain of malonyl-CoA ACP transacylase"/>
    <property type="match status" value="1"/>
</dbReference>
<proteinExistence type="predicted"/>
<gene>
    <name evidence="1" type="ORF">SUNI508_14089</name>
</gene>